<evidence type="ECO:0000256" key="1">
    <source>
        <dbReference type="SAM" id="MobiDB-lite"/>
    </source>
</evidence>
<feature type="region of interest" description="Disordered" evidence="1">
    <location>
        <begin position="127"/>
        <end position="146"/>
    </location>
</feature>
<organism evidence="3 4">
    <name type="scientific">Halomicrobium zhouii</name>
    <dbReference type="NCBI Taxonomy" id="767519"/>
    <lineage>
        <taxon>Archaea</taxon>
        <taxon>Methanobacteriati</taxon>
        <taxon>Methanobacteriota</taxon>
        <taxon>Stenosarchaea group</taxon>
        <taxon>Halobacteria</taxon>
        <taxon>Halobacteriales</taxon>
        <taxon>Haloarculaceae</taxon>
        <taxon>Halomicrobium</taxon>
    </lineage>
</organism>
<evidence type="ECO:0000259" key="2">
    <source>
        <dbReference type="Pfam" id="PF01370"/>
    </source>
</evidence>
<dbReference type="GO" id="GO:0004029">
    <property type="term" value="F:aldehyde dehydrogenase (NAD+) activity"/>
    <property type="evidence" value="ECO:0007669"/>
    <property type="project" value="TreeGrafter"/>
</dbReference>
<dbReference type="EMBL" id="FOZK01000001">
    <property type="protein sequence ID" value="SFR93788.1"/>
    <property type="molecule type" value="Genomic_DNA"/>
</dbReference>
<dbReference type="Proteomes" id="UP000199062">
    <property type="component" value="Unassembled WGS sequence"/>
</dbReference>
<dbReference type="Pfam" id="PF01370">
    <property type="entry name" value="Epimerase"/>
    <property type="match status" value="1"/>
</dbReference>
<dbReference type="STRING" id="767519.SAMN05216559_1374"/>
<name>A0A1I6KRY2_9EURY</name>
<dbReference type="PANTHER" id="PTHR48079:SF6">
    <property type="entry name" value="NAD(P)-BINDING DOMAIN-CONTAINING PROTEIN-RELATED"/>
    <property type="match status" value="1"/>
</dbReference>
<accession>A0A1I6KRY2</accession>
<dbReference type="SUPFAM" id="SSF51735">
    <property type="entry name" value="NAD(P)-binding Rossmann-fold domains"/>
    <property type="match status" value="1"/>
</dbReference>
<gene>
    <name evidence="3" type="ORF">SAMN05216559_1374</name>
</gene>
<protein>
    <submittedName>
        <fullName evidence="3">Nucleoside-diphosphate-sugar epimerase</fullName>
    </submittedName>
</protein>
<feature type="domain" description="NAD-dependent epimerase/dehydratase" evidence="2">
    <location>
        <begin position="3"/>
        <end position="223"/>
    </location>
</feature>
<proteinExistence type="predicted"/>
<evidence type="ECO:0000313" key="3">
    <source>
        <dbReference type="EMBL" id="SFR93788.1"/>
    </source>
</evidence>
<dbReference type="InterPro" id="IPR036291">
    <property type="entry name" value="NAD(P)-bd_dom_sf"/>
</dbReference>
<feature type="compositionally biased region" description="Basic and acidic residues" evidence="1">
    <location>
        <begin position="127"/>
        <end position="141"/>
    </location>
</feature>
<dbReference type="InterPro" id="IPR001509">
    <property type="entry name" value="Epimerase_deHydtase"/>
</dbReference>
<dbReference type="GO" id="GO:0005737">
    <property type="term" value="C:cytoplasm"/>
    <property type="evidence" value="ECO:0007669"/>
    <property type="project" value="TreeGrafter"/>
</dbReference>
<sequence>MNVFVSGATGVLGKRLVELLADRGHDVSGLVRDEDGERTVERRGGEPRRGDVLDAASLGGAVPDDVDVVVHAATAIPTSDKPSNEEWELNDRVRIEGAKNLVATAGRSADRFVFPSVVWVARQHDGSKFDESAERHPDRATRSAAETEDYLREAGDEHGFDVLILRNGMFYEPDGAYTRTFAENLLEGDMPIIGGGLLGRRDVELSLIHADDAARAFADAIEAEVTGLYHVVDEESVTLADYLTHFADLLDAPEPGRIPGWLARFFVGKEAVNMLSKPMPTTAEAFRADVGWEPEYPTYREGLDQVVETWEADGTLAQLNSGERAGDSDAETTVEKAA</sequence>
<evidence type="ECO:0000313" key="4">
    <source>
        <dbReference type="Proteomes" id="UP000199062"/>
    </source>
</evidence>
<dbReference type="AlphaFoldDB" id="A0A1I6KRY2"/>
<dbReference type="OrthoDB" id="206077at2157"/>
<dbReference type="RefSeq" id="WP_089815117.1">
    <property type="nucleotide sequence ID" value="NZ_FOZK01000001.1"/>
</dbReference>
<keyword evidence="4" id="KW-1185">Reference proteome</keyword>
<dbReference type="PANTHER" id="PTHR48079">
    <property type="entry name" value="PROTEIN YEEZ"/>
    <property type="match status" value="1"/>
</dbReference>
<dbReference type="Gene3D" id="3.40.50.720">
    <property type="entry name" value="NAD(P)-binding Rossmann-like Domain"/>
    <property type="match status" value="1"/>
</dbReference>
<dbReference type="InterPro" id="IPR051783">
    <property type="entry name" value="NAD(P)-dependent_oxidoreduct"/>
</dbReference>
<reference evidence="3 4" key="1">
    <citation type="submission" date="2016-10" db="EMBL/GenBank/DDBJ databases">
        <authorList>
            <person name="de Groot N.N."/>
        </authorList>
    </citation>
    <scope>NUCLEOTIDE SEQUENCE [LARGE SCALE GENOMIC DNA]</scope>
    <source>
        <strain evidence="3 4">CGMCC 1.10457</strain>
    </source>
</reference>